<dbReference type="InterPro" id="IPR011330">
    <property type="entry name" value="Glyco_hydro/deAcase_b/a-brl"/>
</dbReference>
<reference evidence="2" key="1">
    <citation type="submission" date="2020-01" db="EMBL/GenBank/DDBJ databases">
        <authorList>
            <person name="Seo Y.L."/>
        </authorList>
    </citation>
    <scope>NUCLEOTIDE SEQUENCE</scope>
    <source>
        <strain evidence="2">R11</strain>
    </source>
</reference>
<dbReference type="Proteomes" id="UP000638732">
    <property type="component" value="Unassembled WGS sequence"/>
</dbReference>
<dbReference type="NCBIfam" id="NF003816">
    <property type="entry name" value="PRK05406.1-5"/>
    <property type="match status" value="1"/>
</dbReference>
<organism evidence="2 3">
    <name type="scientific">Mucilaginibacter agri</name>
    <dbReference type="NCBI Taxonomy" id="2695265"/>
    <lineage>
        <taxon>Bacteria</taxon>
        <taxon>Pseudomonadati</taxon>
        <taxon>Bacteroidota</taxon>
        <taxon>Sphingobacteriia</taxon>
        <taxon>Sphingobacteriales</taxon>
        <taxon>Sphingobacteriaceae</taxon>
        <taxon>Mucilaginibacter</taxon>
    </lineage>
</organism>
<dbReference type="EC" id="3.5.2.9" evidence="1"/>
<dbReference type="RefSeq" id="WP_166585021.1">
    <property type="nucleotide sequence ID" value="NZ_WWEO01000040.1"/>
</dbReference>
<dbReference type="Pfam" id="PF03746">
    <property type="entry name" value="LamB_YcsF"/>
    <property type="match status" value="1"/>
</dbReference>
<gene>
    <name evidence="1 2" type="primary">pxpA</name>
    <name evidence="2" type="ORF">GSY63_06710</name>
</gene>
<keyword evidence="1 2" id="KW-0378">Hydrolase</keyword>
<sequence>MQTIDLNCDMGEAFGNYPMPNDEILLDHITSANIACGFHAGDPEVMQRTVAMAIKKGVAIGAHPGLPDLQGFGRREMKITPNEAYQMTVYQIGALYGFVKAAGGKLHHVKAHGALYNMAAKDASLAKAIVEAVHDFDPSLILYGLAGSQMIDAAKKIGLATASEVFADRTYQDDGLLTPRSQSNAMITDEAQSIAQVLQMVQHQQVQSVSNKNIPLKAETLCLHGDGAHAVEFAKLINERLKAEGIMIKAPSV</sequence>
<keyword evidence="1" id="KW-0067">ATP-binding</keyword>
<keyword evidence="3" id="KW-1185">Reference proteome</keyword>
<comment type="catalytic activity">
    <reaction evidence="1">
        <text>5-oxo-L-proline + ATP + 2 H2O = L-glutamate + ADP + phosphate + H(+)</text>
        <dbReference type="Rhea" id="RHEA:10348"/>
        <dbReference type="ChEBI" id="CHEBI:15377"/>
        <dbReference type="ChEBI" id="CHEBI:15378"/>
        <dbReference type="ChEBI" id="CHEBI:29985"/>
        <dbReference type="ChEBI" id="CHEBI:30616"/>
        <dbReference type="ChEBI" id="CHEBI:43474"/>
        <dbReference type="ChEBI" id="CHEBI:58402"/>
        <dbReference type="ChEBI" id="CHEBI:456216"/>
        <dbReference type="EC" id="3.5.2.9"/>
    </reaction>
</comment>
<dbReference type="GO" id="GO:0005524">
    <property type="term" value="F:ATP binding"/>
    <property type="evidence" value="ECO:0007669"/>
    <property type="project" value="UniProtKB-UniRule"/>
</dbReference>
<comment type="function">
    <text evidence="1">Catalyzes the cleavage of 5-oxoproline to form L-glutamate coupled to the hydrolysis of ATP to ADP and inorganic phosphate.</text>
</comment>
<dbReference type="AlphaFoldDB" id="A0A966DT50"/>
<evidence type="ECO:0000313" key="2">
    <source>
        <dbReference type="EMBL" id="NCD69041.1"/>
    </source>
</evidence>
<dbReference type="SUPFAM" id="SSF88713">
    <property type="entry name" value="Glycoside hydrolase/deacetylase"/>
    <property type="match status" value="1"/>
</dbReference>
<comment type="caution">
    <text evidence="2">The sequence shown here is derived from an EMBL/GenBank/DDBJ whole genome shotgun (WGS) entry which is preliminary data.</text>
</comment>
<name>A0A966DT50_9SPHI</name>
<dbReference type="CDD" id="cd10787">
    <property type="entry name" value="LamB_YcsF_like"/>
    <property type="match status" value="1"/>
</dbReference>
<evidence type="ECO:0000313" key="3">
    <source>
        <dbReference type="Proteomes" id="UP000638732"/>
    </source>
</evidence>
<dbReference type="Gene3D" id="3.20.20.370">
    <property type="entry name" value="Glycoside hydrolase/deacetylase"/>
    <property type="match status" value="1"/>
</dbReference>
<dbReference type="EMBL" id="WWEO01000040">
    <property type="protein sequence ID" value="NCD69041.1"/>
    <property type="molecule type" value="Genomic_DNA"/>
</dbReference>
<evidence type="ECO:0000256" key="1">
    <source>
        <dbReference type="HAMAP-Rule" id="MF_00691"/>
    </source>
</evidence>
<dbReference type="GO" id="GO:0017168">
    <property type="term" value="F:5-oxoprolinase (ATP-hydrolyzing) activity"/>
    <property type="evidence" value="ECO:0007669"/>
    <property type="project" value="UniProtKB-UniRule"/>
</dbReference>
<proteinExistence type="inferred from homology"/>
<keyword evidence="1" id="KW-0547">Nucleotide-binding</keyword>
<dbReference type="InterPro" id="IPR005501">
    <property type="entry name" value="LamB/YcsF/PxpA-like"/>
</dbReference>
<dbReference type="GO" id="GO:0005975">
    <property type="term" value="P:carbohydrate metabolic process"/>
    <property type="evidence" value="ECO:0007669"/>
    <property type="project" value="InterPro"/>
</dbReference>
<dbReference type="HAMAP" id="MF_00691">
    <property type="entry name" value="PxpA"/>
    <property type="match status" value="1"/>
</dbReference>
<dbReference type="NCBIfam" id="NF003814">
    <property type="entry name" value="PRK05406.1-3"/>
    <property type="match status" value="1"/>
</dbReference>
<dbReference type="PANTHER" id="PTHR30292">
    <property type="entry name" value="UNCHARACTERIZED PROTEIN YBGL-RELATED"/>
    <property type="match status" value="1"/>
</dbReference>
<accession>A0A966DT50</accession>
<comment type="similarity">
    <text evidence="1">Belongs to the LamB/PxpA family.</text>
</comment>
<dbReference type="PANTHER" id="PTHR30292:SF0">
    <property type="entry name" value="5-OXOPROLINASE SUBUNIT A"/>
    <property type="match status" value="1"/>
</dbReference>
<comment type="subunit">
    <text evidence="1">Forms a complex composed of PxpA, PxpB and PxpC.</text>
</comment>
<reference evidence="2" key="2">
    <citation type="submission" date="2020-10" db="EMBL/GenBank/DDBJ databases">
        <title>Mucilaginibacter sp. nov., isolated from soil.</title>
        <authorList>
            <person name="Jeon C.O."/>
        </authorList>
    </citation>
    <scope>NUCLEOTIDE SEQUENCE</scope>
    <source>
        <strain evidence="2">R11</strain>
    </source>
</reference>
<protein>
    <recommendedName>
        <fullName evidence="1">5-oxoprolinase subunit A</fullName>
        <shortName evidence="1">5-OPase subunit A</shortName>
        <ecNumber evidence="1">3.5.2.9</ecNumber>
    </recommendedName>
    <alternativeName>
        <fullName evidence="1">5-oxoprolinase (ATP-hydrolyzing) subunit A</fullName>
    </alternativeName>
</protein>